<dbReference type="PANTHER" id="PTHR37310:SF1">
    <property type="entry name" value="CYTOPLASMIC PROTEIN"/>
    <property type="match status" value="1"/>
</dbReference>
<dbReference type="Gene3D" id="1.20.1270.360">
    <property type="match status" value="1"/>
</dbReference>
<dbReference type="RefSeq" id="WP_407048854.1">
    <property type="nucleotide sequence ID" value="NZ_CP158568.1"/>
</dbReference>
<organism evidence="1">
    <name type="scientific">Methyloraptor flagellatus</name>
    <dbReference type="NCBI Taxonomy" id="3162530"/>
    <lineage>
        <taxon>Bacteria</taxon>
        <taxon>Pseudomonadati</taxon>
        <taxon>Pseudomonadota</taxon>
        <taxon>Alphaproteobacteria</taxon>
        <taxon>Hyphomicrobiales</taxon>
        <taxon>Ancalomicrobiaceae</taxon>
        <taxon>Methyloraptor</taxon>
    </lineage>
</organism>
<gene>
    <name evidence="1" type="ORF">ABS361_16985</name>
</gene>
<sequence>MHVQAMISSHPQLRGEVNRTLVAAIEAAYVCAQTCTACADACLAEEDVTNLSRCIRLDLDCADICSATGSVASRRTGSNEAVMRHMLEACAEICRLCAEECGRHAHHHDHCRVCAEACRDCDEACRAAIETLAPMQ</sequence>
<reference evidence="1" key="1">
    <citation type="submission" date="2024-06" db="EMBL/GenBank/DDBJ databases">
        <title>Methylostella associata gen. nov., sp. nov., a novel Ancalomicrobiaceae-affiliated facultatively methylotrophic bacteria that feed on methanotrophs of the genus Methylococcus.</title>
        <authorList>
            <person name="Saltykova V."/>
            <person name="Danilova O.V."/>
            <person name="Oshkin I.Y."/>
            <person name="Belova S.E."/>
            <person name="Pimenov N.V."/>
            <person name="Dedysh S.N."/>
        </authorList>
    </citation>
    <scope>NUCLEOTIDE SEQUENCE</scope>
    <source>
        <strain evidence="1">S20</strain>
    </source>
</reference>
<dbReference type="CDD" id="cd08026">
    <property type="entry name" value="DUF326"/>
    <property type="match status" value="1"/>
</dbReference>
<name>A0AAU7XA18_9HYPH</name>
<evidence type="ECO:0000313" key="1">
    <source>
        <dbReference type="EMBL" id="XBY43752.1"/>
    </source>
</evidence>
<accession>A0AAU7XA18</accession>
<dbReference type="InterPro" id="IPR044543">
    <property type="entry name" value="YHJQ-like"/>
</dbReference>
<dbReference type="EMBL" id="CP158568">
    <property type="protein sequence ID" value="XBY43752.1"/>
    <property type="molecule type" value="Genomic_DNA"/>
</dbReference>
<dbReference type="InterPro" id="IPR005560">
    <property type="entry name" value="Csp_YhjQ"/>
</dbReference>
<dbReference type="KEGG" id="mflg:ABS361_16985"/>
<proteinExistence type="predicted"/>
<protein>
    <submittedName>
        <fullName evidence="1">Four-helix bundle copper-binding protein</fullName>
    </submittedName>
</protein>
<dbReference type="AlphaFoldDB" id="A0AAU7XA18"/>
<dbReference type="PANTHER" id="PTHR37310">
    <property type="entry name" value="CYTOPLASMIC PROTEIN-RELATED"/>
    <property type="match status" value="1"/>
</dbReference>
<dbReference type="Pfam" id="PF03860">
    <property type="entry name" value="Csp"/>
    <property type="match status" value="1"/>
</dbReference>